<dbReference type="Pfam" id="PF12796">
    <property type="entry name" value="Ank_2"/>
    <property type="match status" value="2"/>
</dbReference>
<keyword evidence="2 3" id="KW-0040">ANK repeat</keyword>
<sequence>MRVGLWLAVSLVVLRAAFGKEAEVTTGGNIKQSASKARATTSDIYEAAAKSDVVFKGLIDAGANLETADNKYGLTALMVAASYGHADAMSRLIEAGANLEAADNKHGMTALIFAAVQGHTHAVKRLIKAGANLEAADKGGETALLHAAFTGHTDVMNRLIMAGAKREAAENLDDPSIPVLYWDDTKRKVVEKKCAHCRSFFRNR</sequence>
<gene>
    <name evidence="5" type="ORF">FPAR1323_LOCUS15764</name>
</gene>
<reference evidence="5" key="1">
    <citation type="submission" date="2021-01" db="EMBL/GenBank/DDBJ databases">
        <authorList>
            <person name="Corre E."/>
            <person name="Pelletier E."/>
            <person name="Niang G."/>
            <person name="Scheremetjew M."/>
            <person name="Finn R."/>
            <person name="Kale V."/>
            <person name="Holt S."/>
            <person name="Cochrane G."/>
            <person name="Meng A."/>
            <person name="Brown T."/>
            <person name="Cohen L."/>
        </authorList>
    </citation>
    <scope>NUCLEOTIDE SEQUENCE</scope>
    <source>
        <strain evidence="5">RCC1693</strain>
    </source>
</reference>
<dbReference type="PROSITE" id="PS50297">
    <property type="entry name" value="ANK_REP_REGION"/>
    <property type="match status" value="2"/>
</dbReference>
<dbReference type="SMART" id="SM00248">
    <property type="entry name" value="ANK"/>
    <property type="match status" value="3"/>
</dbReference>
<protein>
    <recommendedName>
        <fullName evidence="6">Ankyrin repeat domain-containing protein</fullName>
    </recommendedName>
</protein>
<proteinExistence type="predicted"/>
<dbReference type="AlphaFoldDB" id="A0A7S2D5D4"/>
<name>A0A7S2D5D4_9STRA</name>
<feature type="chain" id="PRO_5031487547" description="Ankyrin repeat domain-containing protein" evidence="4">
    <location>
        <begin position="20"/>
        <end position="204"/>
    </location>
</feature>
<evidence type="ECO:0000256" key="2">
    <source>
        <dbReference type="ARBA" id="ARBA00023043"/>
    </source>
</evidence>
<dbReference type="PROSITE" id="PS50088">
    <property type="entry name" value="ANK_REPEAT"/>
    <property type="match status" value="3"/>
</dbReference>
<dbReference type="InterPro" id="IPR036770">
    <property type="entry name" value="Ankyrin_rpt-contain_sf"/>
</dbReference>
<evidence type="ECO:0000313" key="5">
    <source>
        <dbReference type="EMBL" id="CAD9444985.1"/>
    </source>
</evidence>
<dbReference type="EMBL" id="HBGT01030164">
    <property type="protein sequence ID" value="CAD9444985.1"/>
    <property type="molecule type" value="Transcribed_RNA"/>
</dbReference>
<accession>A0A7S2D5D4</accession>
<dbReference type="InterPro" id="IPR002110">
    <property type="entry name" value="Ankyrin_rpt"/>
</dbReference>
<feature type="repeat" description="ANK" evidence="3">
    <location>
        <begin position="72"/>
        <end position="104"/>
    </location>
</feature>
<feature type="repeat" description="ANK" evidence="3">
    <location>
        <begin position="106"/>
        <end position="138"/>
    </location>
</feature>
<evidence type="ECO:0008006" key="6">
    <source>
        <dbReference type="Google" id="ProtNLM"/>
    </source>
</evidence>
<keyword evidence="1" id="KW-0677">Repeat</keyword>
<keyword evidence="4" id="KW-0732">Signal</keyword>
<evidence type="ECO:0000256" key="3">
    <source>
        <dbReference type="PROSITE-ProRule" id="PRU00023"/>
    </source>
</evidence>
<dbReference type="SUPFAM" id="SSF48403">
    <property type="entry name" value="Ankyrin repeat"/>
    <property type="match status" value="1"/>
</dbReference>
<evidence type="ECO:0000256" key="4">
    <source>
        <dbReference type="SAM" id="SignalP"/>
    </source>
</evidence>
<dbReference type="PANTHER" id="PTHR24173:SF74">
    <property type="entry name" value="ANKYRIN REPEAT DOMAIN-CONTAINING PROTEIN 16"/>
    <property type="match status" value="1"/>
</dbReference>
<dbReference type="Gene3D" id="1.25.40.20">
    <property type="entry name" value="Ankyrin repeat-containing domain"/>
    <property type="match status" value="2"/>
</dbReference>
<organism evidence="5">
    <name type="scientific">Florenciella parvula</name>
    <dbReference type="NCBI Taxonomy" id="236787"/>
    <lineage>
        <taxon>Eukaryota</taxon>
        <taxon>Sar</taxon>
        <taxon>Stramenopiles</taxon>
        <taxon>Ochrophyta</taxon>
        <taxon>Dictyochophyceae</taxon>
        <taxon>Florenciellales</taxon>
        <taxon>Florenciella</taxon>
    </lineage>
</organism>
<feature type="signal peptide" evidence="4">
    <location>
        <begin position="1"/>
        <end position="19"/>
    </location>
</feature>
<evidence type="ECO:0000256" key="1">
    <source>
        <dbReference type="ARBA" id="ARBA00022737"/>
    </source>
</evidence>
<feature type="repeat" description="ANK" evidence="3">
    <location>
        <begin position="139"/>
        <end position="171"/>
    </location>
</feature>
<dbReference type="PANTHER" id="PTHR24173">
    <property type="entry name" value="ANKYRIN REPEAT CONTAINING"/>
    <property type="match status" value="1"/>
</dbReference>